<evidence type="ECO:0000259" key="5">
    <source>
        <dbReference type="PROSITE" id="PS50893"/>
    </source>
</evidence>
<evidence type="ECO:0000313" key="6">
    <source>
        <dbReference type="EMBL" id="CCM62729.1"/>
    </source>
</evidence>
<dbReference type="STRING" id="1229780.BN381_130287"/>
<keyword evidence="7" id="KW-1185">Reference proteome</keyword>
<evidence type="ECO:0000313" key="7">
    <source>
        <dbReference type="Proteomes" id="UP000018291"/>
    </source>
</evidence>
<evidence type="ECO:0000256" key="3">
    <source>
        <dbReference type="ARBA" id="ARBA00022741"/>
    </source>
</evidence>
<dbReference type="InterPro" id="IPR027417">
    <property type="entry name" value="P-loop_NTPase"/>
</dbReference>
<dbReference type="HOGENOM" id="CLU_000604_1_11_11"/>
<comment type="similarity">
    <text evidence="1">Belongs to the ABC transporter superfamily.</text>
</comment>
<dbReference type="GO" id="GO:0016887">
    <property type="term" value="F:ATP hydrolysis activity"/>
    <property type="evidence" value="ECO:0007669"/>
    <property type="project" value="InterPro"/>
</dbReference>
<dbReference type="eggNOG" id="COG1121">
    <property type="taxonomic scope" value="Bacteria"/>
</dbReference>
<name>R4YWV0_9ACTN</name>
<dbReference type="InterPro" id="IPR017871">
    <property type="entry name" value="ABC_transporter-like_CS"/>
</dbReference>
<dbReference type="PROSITE" id="PS50893">
    <property type="entry name" value="ABC_TRANSPORTER_2"/>
    <property type="match status" value="1"/>
</dbReference>
<dbReference type="PROSITE" id="PS00211">
    <property type="entry name" value="ABC_TRANSPORTER_1"/>
    <property type="match status" value="1"/>
</dbReference>
<dbReference type="Gene3D" id="3.40.50.300">
    <property type="entry name" value="P-loop containing nucleotide triphosphate hydrolases"/>
    <property type="match status" value="1"/>
</dbReference>
<dbReference type="InterPro" id="IPR003439">
    <property type="entry name" value="ABC_transporter-like_ATP-bd"/>
</dbReference>
<dbReference type="EMBL" id="CANL01000005">
    <property type="protein sequence ID" value="CCM62729.1"/>
    <property type="molecule type" value="Genomic_DNA"/>
</dbReference>
<keyword evidence="4 6" id="KW-0067">ATP-binding</keyword>
<dbReference type="OrthoDB" id="5296765at2"/>
<dbReference type="Proteomes" id="UP000018291">
    <property type="component" value="Unassembled WGS sequence"/>
</dbReference>
<dbReference type="RefSeq" id="WP_012224372.1">
    <property type="nucleotide sequence ID" value="NZ_HG422565.1"/>
</dbReference>
<gene>
    <name evidence="6" type="ORF">BN381_130287</name>
</gene>
<dbReference type="Pfam" id="PF00005">
    <property type="entry name" value="ABC_tran"/>
    <property type="match status" value="1"/>
</dbReference>
<sequence>MTSALAGELVRLEGVSCRYGGDPVLSDVSLSVGAGEFIGVVGPSGSGKTTLLKAILGMVKPLAGSVYRRPGVRVGYVPQVETVDWSFPVTVAECVLMARARRSGGGFRRWAPWPDRTERMEVDAVLARLGIAELADRHIRHLSGGQQQRVFVARALLGRPELLLMDEPTSGVDVATRHEFLHLLRDLNQPGPSSRDQHEDGLAIVLTTHDLNGIATHLPHVVCLNTEVIGAGAPHDVLTAEVLERTYGARMDVLEHAGMPFVVEHHELVAAPIDRIGA</sequence>
<dbReference type="CDD" id="cd03235">
    <property type="entry name" value="ABC_Metallic_Cations"/>
    <property type="match status" value="1"/>
</dbReference>
<accession>R4YWV0</accession>
<dbReference type="SUPFAM" id="SSF52540">
    <property type="entry name" value="P-loop containing nucleoside triphosphate hydrolases"/>
    <property type="match status" value="1"/>
</dbReference>
<proteinExistence type="inferred from homology"/>
<evidence type="ECO:0000256" key="4">
    <source>
        <dbReference type="ARBA" id="ARBA00022840"/>
    </source>
</evidence>
<dbReference type="EC" id="3.6.3.-" evidence="6"/>
<evidence type="ECO:0000256" key="1">
    <source>
        <dbReference type="ARBA" id="ARBA00005417"/>
    </source>
</evidence>
<keyword evidence="6" id="KW-0378">Hydrolase</keyword>
<dbReference type="InterPro" id="IPR050153">
    <property type="entry name" value="Metal_Ion_Import_ABC"/>
</dbReference>
<dbReference type="AlphaFoldDB" id="R4YWV0"/>
<reference evidence="6 7" key="1">
    <citation type="journal article" date="2013" name="ISME J.">
        <title>Metabolic model for the filamentous 'Candidatus Microthrix parvicella' based on genomic and metagenomic analyses.</title>
        <authorList>
            <person name="Jon McIlroy S."/>
            <person name="Kristiansen R."/>
            <person name="Albertsen M."/>
            <person name="Michael Karst S."/>
            <person name="Rossetti S."/>
            <person name="Lund Nielsen J."/>
            <person name="Tandoi V."/>
            <person name="James Seviour R."/>
            <person name="Nielsen P.H."/>
        </authorList>
    </citation>
    <scope>NUCLEOTIDE SEQUENCE [LARGE SCALE GENOMIC DNA]</scope>
    <source>
        <strain evidence="6 7">RN1</strain>
    </source>
</reference>
<comment type="caution">
    <text evidence="6">The sequence shown here is derived from an EMBL/GenBank/DDBJ whole genome shotgun (WGS) entry which is preliminary data.</text>
</comment>
<evidence type="ECO:0000256" key="2">
    <source>
        <dbReference type="ARBA" id="ARBA00022448"/>
    </source>
</evidence>
<keyword evidence="3" id="KW-0547">Nucleotide-binding</keyword>
<dbReference type="SMART" id="SM00382">
    <property type="entry name" value="AAA"/>
    <property type="match status" value="1"/>
</dbReference>
<dbReference type="GO" id="GO:0005524">
    <property type="term" value="F:ATP binding"/>
    <property type="evidence" value="ECO:0007669"/>
    <property type="project" value="UniProtKB-KW"/>
</dbReference>
<dbReference type="PANTHER" id="PTHR42734:SF5">
    <property type="entry name" value="IRON TRANSPORT SYSTEM ATP-BINDING PROTEIN HI_0361-RELATED"/>
    <property type="match status" value="1"/>
</dbReference>
<protein>
    <submittedName>
        <fullName evidence="6">Putative Zinc import ATP-binding protein ZnuC</fullName>
        <ecNumber evidence="6">3.6.3.-</ecNumber>
    </submittedName>
</protein>
<keyword evidence="2" id="KW-0813">Transport</keyword>
<feature type="domain" description="ABC transporter" evidence="5">
    <location>
        <begin position="10"/>
        <end position="251"/>
    </location>
</feature>
<dbReference type="InterPro" id="IPR003593">
    <property type="entry name" value="AAA+_ATPase"/>
</dbReference>
<dbReference type="PANTHER" id="PTHR42734">
    <property type="entry name" value="METAL TRANSPORT SYSTEM ATP-BINDING PROTEIN TM_0124-RELATED"/>
    <property type="match status" value="1"/>
</dbReference>
<organism evidence="6 7">
    <name type="scientific">Candidatus Neomicrothrix parvicella RN1</name>
    <dbReference type="NCBI Taxonomy" id="1229780"/>
    <lineage>
        <taxon>Bacteria</taxon>
        <taxon>Bacillati</taxon>
        <taxon>Actinomycetota</taxon>
        <taxon>Acidimicrobiia</taxon>
        <taxon>Acidimicrobiales</taxon>
        <taxon>Microthrixaceae</taxon>
        <taxon>Candidatus Neomicrothrix</taxon>
    </lineage>
</organism>